<evidence type="ECO:0000313" key="3">
    <source>
        <dbReference type="EMBL" id="MFC3202540.1"/>
    </source>
</evidence>
<dbReference type="SUPFAM" id="SSF47598">
    <property type="entry name" value="Ribbon-helix-helix"/>
    <property type="match status" value="1"/>
</dbReference>
<evidence type="ECO:0000256" key="1">
    <source>
        <dbReference type="ARBA" id="ARBA00017940"/>
    </source>
</evidence>
<keyword evidence="2" id="KW-1277">Toxin-antitoxin system</keyword>
<dbReference type="Pfam" id="PF09386">
    <property type="entry name" value="ParD"/>
    <property type="match status" value="1"/>
</dbReference>
<dbReference type="InterPro" id="IPR010985">
    <property type="entry name" value="Ribbon_hlx_hlx"/>
</dbReference>
<name>A0ABV7JZP3_9ALTE</name>
<dbReference type="Proteomes" id="UP001595477">
    <property type="component" value="Unassembled WGS sequence"/>
</dbReference>
<comment type="caution">
    <text evidence="3">The sequence shown here is derived from an EMBL/GenBank/DDBJ whole genome shotgun (WGS) entry which is preliminary data.</text>
</comment>
<protein>
    <recommendedName>
        <fullName evidence="1">Antitoxin ParD</fullName>
    </recommendedName>
</protein>
<dbReference type="InterPro" id="IPR038296">
    <property type="entry name" value="ParD_sf"/>
</dbReference>
<dbReference type="InterPro" id="IPR022789">
    <property type="entry name" value="ParD"/>
</dbReference>
<proteinExistence type="predicted"/>
<keyword evidence="4" id="KW-1185">Reference proteome</keyword>
<dbReference type="Gene3D" id="6.10.180.10">
    <property type="entry name" value="Antitoxin ParD"/>
    <property type="match status" value="1"/>
</dbReference>
<reference evidence="4" key="1">
    <citation type="journal article" date="2019" name="Int. J. Syst. Evol. Microbiol.">
        <title>The Global Catalogue of Microorganisms (GCM) 10K type strain sequencing project: providing services to taxonomists for standard genome sequencing and annotation.</title>
        <authorList>
            <consortium name="The Broad Institute Genomics Platform"/>
            <consortium name="The Broad Institute Genome Sequencing Center for Infectious Disease"/>
            <person name="Wu L."/>
            <person name="Ma J."/>
        </authorList>
    </citation>
    <scope>NUCLEOTIDE SEQUENCE [LARGE SCALE GENOMIC DNA]</scope>
    <source>
        <strain evidence="4">KCTC 52449</strain>
    </source>
</reference>
<dbReference type="EMBL" id="JBHRSX010000022">
    <property type="protein sequence ID" value="MFC3202540.1"/>
    <property type="molecule type" value="Genomic_DNA"/>
</dbReference>
<sequence length="95" mass="10408">MMKIEHLSSNALEVFMRLSIEITPEQHQNLKAAAALQGKSIKSYVLERALPNADEQAALQKLEAYLAPRVAAAKAGKISSKSVDEIFDEEIAKAK</sequence>
<gene>
    <name evidence="3" type="ORF">ACFOEW_12010</name>
</gene>
<organism evidence="3 4">
    <name type="scientific">Alteromonas oceani</name>
    <dbReference type="NCBI Taxonomy" id="2071609"/>
    <lineage>
        <taxon>Bacteria</taxon>
        <taxon>Pseudomonadati</taxon>
        <taxon>Pseudomonadota</taxon>
        <taxon>Gammaproteobacteria</taxon>
        <taxon>Alteromonadales</taxon>
        <taxon>Alteromonadaceae</taxon>
        <taxon>Alteromonas/Salinimonas group</taxon>
        <taxon>Alteromonas</taxon>
    </lineage>
</organism>
<evidence type="ECO:0000313" key="4">
    <source>
        <dbReference type="Proteomes" id="UP001595477"/>
    </source>
</evidence>
<accession>A0ABV7JZP3</accession>
<evidence type="ECO:0000256" key="2">
    <source>
        <dbReference type="ARBA" id="ARBA00022649"/>
    </source>
</evidence>
<dbReference type="RefSeq" id="WP_241155677.1">
    <property type="nucleotide sequence ID" value="NZ_JBHRSX010000022.1"/>
</dbReference>